<name>A0ABX0PAV3_9BURK</name>
<comment type="caution">
    <text evidence="5">The sequence shown here is derived from an EMBL/GenBank/DDBJ whole genome shotgun (WGS) entry which is preliminary data.</text>
</comment>
<dbReference type="RefSeq" id="WP_166859403.1">
    <property type="nucleotide sequence ID" value="NZ_JAAQOM010000006.1"/>
</dbReference>
<dbReference type="InterPro" id="IPR018062">
    <property type="entry name" value="HTH_AraC-typ_CS"/>
</dbReference>
<gene>
    <name evidence="5" type="ORF">HAV22_12520</name>
</gene>
<keyword evidence="2" id="KW-0238">DNA-binding</keyword>
<dbReference type="PANTHER" id="PTHR46796">
    <property type="entry name" value="HTH-TYPE TRANSCRIPTIONAL ACTIVATOR RHAS-RELATED"/>
    <property type="match status" value="1"/>
</dbReference>
<evidence type="ECO:0000256" key="2">
    <source>
        <dbReference type="ARBA" id="ARBA00023125"/>
    </source>
</evidence>
<dbReference type="PROSITE" id="PS01124">
    <property type="entry name" value="HTH_ARAC_FAMILY_2"/>
    <property type="match status" value="1"/>
</dbReference>
<reference evidence="5 6" key="1">
    <citation type="submission" date="2020-03" db="EMBL/GenBank/DDBJ databases">
        <title>Genome sequence of strain Massilia sp. TW-1.</title>
        <authorList>
            <person name="Chaudhary D.K."/>
        </authorList>
    </citation>
    <scope>NUCLEOTIDE SEQUENCE [LARGE SCALE GENOMIC DNA]</scope>
    <source>
        <strain evidence="5 6">TW-1</strain>
    </source>
</reference>
<protein>
    <submittedName>
        <fullName evidence="5">Helix-turn-helix transcriptional regulator</fullName>
    </submittedName>
</protein>
<dbReference type="InterPro" id="IPR046532">
    <property type="entry name" value="DUF6597"/>
</dbReference>
<dbReference type="PROSITE" id="PS00041">
    <property type="entry name" value="HTH_ARAC_FAMILY_1"/>
    <property type="match status" value="1"/>
</dbReference>
<dbReference type="EMBL" id="JAAQOM010000006">
    <property type="protein sequence ID" value="NIA54458.1"/>
    <property type="molecule type" value="Genomic_DNA"/>
</dbReference>
<dbReference type="InterPro" id="IPR009057">
    <property type="entry name" value="Homeodomain-like_sf"/>
</dbReference>
<dbReference type="PANTHER" id="PTHR46796:SF15">
    <property type="entry name" value="BLL1074 PROTEIN"/>
    <property type="match status" value="1"/>
</dbReference>
<dbReference type="Pfam" id="PF12833">
    <property type="entry name" value="HTH_18"/>
    <property type="match status" value="1"/>
</dbReference>
<keyword evidence="3" id="KW-0804">Transcription</keyword>
<evidence type="ECO:0000313" key="6">
    <source>
        <dbReference type="Proteomes" id="UP000716322"/>
    </source>
</evidence>
<keyword evidence="6" id="KW-1185">Reference proteome</keyword>
<dbReference type="SMART" id="SM00342">
    <property type="entry name" value="HTH_ARAC"/>
    <property type="match status" value="1"/>
</dbReference>
<dbReference type="SUPFAM" id="SSF46689">
    <property type="entry name" value="Homeodomain-like"/>
    <property type="match status" value="1"/>
</dbReference>
<feature type="domain" description="HTH araC/xylS-type" evidence="4">
    <location>
        <begin position="148"/>
        <end position="251"/>
    </location>
</feature>
<accession>A0ABX0PAV3</accession>
<dbReference type="Pfam" id="PF20240">
    <property type="entry name" value="DUF6597"/>
    <property type="match status" value="1"/>
</dbReference>
<sequence>MHLYREFPPHPALAGHVACLWTSRALPDGAPVRTRVLPDNCIDILWQDAAPLGKVAGMMSRPHHVALTTPVLTVAVRFLPGAARAFFDVPLGELQDGHPALADLWPRADAEALAAALWEREQAPEAQLAIVERALVARLRAHGSVRSDGLARAAVARIEASGGDVRIDDLASALGVTRQHLALLFRERVGLSAKTFAMVCRFRRAHAALRAQPGAVDWARLAGECGYYDQSHLIHAFRQFADATPESFVRRVAA</sequence>
<proteinExistence type="predicted"/>
<dbReference type="InterPro" id="IPR018060">
    <property type="entry name" value="HTH_AraC"/>
</dbReference>
<dbReference type="Gene3D" id="1.10.10.60">
    <property type="entry name" value="Homeodomain-like"/>
    <property type="match status" value="1"/>
</dbReference>
<dbReference type="InterPro" id="IPR050204">
    <property type="entry name" value="AraC_XylS_family_regulators"/>
</dbReference>
<organism evidence="5 6">
    <name type="scientific">Telluria antibiotica</name>
    <dbReference type="NCBI Taxonomy" id="2717319"/>
    <lineage>
        <taxon>Bacteria</taxon>
        <taxon>Pseudomonadati</taxon>
        <taxon>Pseudomonadota</taxon>
        <taxon>Betaproteobacteria</taxon>
        <taxon>Burkholderiales</taxon>
        <taxon>Oxalobacteraceae</taxon>
        <taxon>Telluria group</taxon>
        <taxon>Telluria</taxon>
    </lineage>
</organism>
<evidence type="ECO:0000256" key="3">
    <source>
        <dbReference type="ARBA" id="ARBA00023163"/>
    </source>
</evidence>
<keyword evidence="1" id="KW-0805">Transcription regulation</keyword>
<dbReference type="Proteomes" id="UP000716322">
    <property type="component" value="Unassembled WGS sequence"/>
</dbReference>
<evidence type="ECO:0000256" key="1">
    <source>
        <dbReference type="ARBA" id="ARBA00023015"/>
    </source>
</evidence>
<evidence type="ECO:0000259" key="4">
    <source>
        <dbReference type="PROSITE" id="PS01124"/>
    </source>
</evidence>
<evidence type="ECO:0000313" key="5">
    <source>
        <dbReference type="EMBL" id="NIA54458.1"/>
    </source>
</evidence>